<dbReference type="Proteomes" id="UP000541444">
    <property type="component" value="Unassembled WGS sequence"/>
</dbReference>
<keyword evidence="2" id="KW-1185">Reference proteome</keyword>
<sequence>MLQRVGLAERLAGLDQLESIPDQEYSVISHRFVWDDLFRNNGYEASSGTFEDLTEKSSLYFILTVFLNCPITSYIRNL</sequence>
<dbReference type="EMBL" id="JACGCM010000250">
    <property type="protein sequence ID" value="KAF6174721.1"/>
    <property type="molecule type" value="Genomic_DNA"/>
</dbReference>
<protein>
    <submittedName>
        <fullName evidence="1">Uncharacterized protein</fullName>
    </submittedName>
</protein>
<accession>A0A7J7P5M0</accession>
<proteinExistence type="predicted"/>
<dbReference type="AlphaFoldDB" id="A0A7J7P5M0"/>
<evidence type="ECO:0000313" key="2">
    <source>
        <dbReference type="Proteomes" id="UP000541444"/>
    </source>
</evidence>
<organism evidence="1 2">
    <name type="scientific">Kingdonia uniflora</name>
    <dbReference type="NCBI Taxonomy" id="39325"/>
    <lineage>
        <taxon>Eukaryota</taxon>
        <taxon>Viridiplantae</taxon>
        <taxon>Streptophyta</taxon>
        <taxon>Embryophyta</taxon>
        <taxon>Tracheophyta</taxon>
        <taxon>Spermatophyta</taxon>
        <taxon>Magnoliopsida</taxon>
        <taxon>Ranunculales</taxon>
        <taxon>Circaeasteraceae</taxon>
        <taxon>Kingdonia</taxon>
    </lineage>
</organism>
<gene>
    <name evidence="1" type="ORF">GIB67_008776</name>
</gene>
<name>A0A7J7P5M0_9MAGN</name>
<evidence type="ECO:0000313" key="1">
    <source>
        <dbReference type="EMBL" id="KAF6174721.1"/>
    </source>
</evidence>
<reference evidence="1 2" key="1">
    <citation type="journal article" date="2020" name="IScience">
        <title>Genome Sequencing of the Endangered Kingdonia uniflora (Circaeasteraceae, Ranunculales) Reveals Potential Mechanisms of Evolutionary Specialization.</title>
        <authorList>
            <person name="Sun Y."/>
            <person name="Deng T."/>
            <person name="Zhang A."/>
            <person name="Moore M.J."/>
            <person name="Landis J.B."/>
            <person name="Lin N."/>
            <person name="Zhang H."/>
            <person name="Zhang X."/>
            <person name="Huang J."/>
            <person name="Zhang X."/>
            <person name="Sun H."/>
            <person name="Wang H."/>
        </authorList>
    </citation>
    <scope>NUCLEOTIDE SEQUENCE [LARGE SCALE GENOMIC DNA]</scope>
    <source>
        <strain evidence="1">TB1705</strain>
        <tissue evidence="1">Leaf</tissue>
    </source>
</reference>
<comment type="caution">
    <text evidence="1">The sequence shown here is derived from an EMBL/GenBank/DDBJ whole genome shotgun (WGS) entry which is preliminary data.</text>
</comment>